<gene>
    <name evidence="2" type="ORF">MSAN_01369400</name>
</gene>
<accession>A0A8H6Y7B7</accession>
<protein>
    <submittedName>
        <fullName evidence="2">Uncharacterized protein</fullName>
    </submittedName>
</protein>
<comment type="caution">
    <text evidence="2">The sequence shown here is derived from an EMBL/GenBank/DDBJ whole genome shotgun (WGS) entry which is preliminary data.</text>
</comment>
<reference evidence="2" key="1">
    <citation type="submission" date="2020-05" db="EMBL/GenBank/DDBJ databases">
        <title>Mycena genomes resolve the evolution of fungal bioluminescence.</title>
        <authorList>
            <person name="Tsai I.J."/>
        </authorList>
    </citation>
    <scope>NUCLEOTIDE SEQUENCE</scope>
    <source>
        <strain evidence="2">160909Yilan</strain>
    </source>
</reference>
<keyword evidence="3" id="KW-1185">Reference proteome</keyword>
<sequence length="281" mass="30751">MTPPVPFLENGHYMSAASSSLAVHDSITQPVTDTAVLFFATGPPSGFGACPRRCSALTSRPFPAARAGWFRCGWEYGDTRKRHTSPQAGAGARSGGRGRASAEKFRRHSRSGQTRYIGRLRCFTLHPSPTPSLAVRFAVDSRAGFASISSCIFGSTKMLRRRVLPFARAVNLRVGRTGRARKMQSRRFGRKCLLPRRLLGNFKGQCERISHRSHDSSAFQISMGPRAIVQPAAAQAVARVSLKTRRTASRASPVTPFSSHTGRSGRTSSLYTGHRRRGIIH</sequence>
<evidence type="ECO:0000256" key="1">
    <source>
        <dbReference type="SAM" id="MobiDB-lite"/>
    </source>
</evidence>
<feature type="region of interest" description="Disordered" evidence="1">
    <location>
        <begin position="244"/>
        <end position="281"/>
    </location>
</feature>
<name>A0A8H6Y7B7_9AGAR</name>
<evidence type="ECO:0000313" key="2">
    <source>
        <dbReference type="EMBL" id="KAF7354563.1"/>
    </source>
</evidence>
<feature type="compositionally biased region" description="Low complexity" evidence="1">
    <location>
        <begin position="258"/>
        <end position="269"/>
    </location>
</feature>
<dbReference type="AlphaFoldDB" id="A0A8H6Y7B7"/>
<dbReference type="Proteomes" id="UP000623467">
    <property type="component" value="Unassembled WGS sequence"/>
</dbReference>
<feature type="region of interest" description="Disordered" evidence="1">
    <location>
        <begin position="81"/>
        <end position="108"/>
    </location>
</feature>
<organism evidence="2 3">
    <name type="scientific">Mycena sanguinolenta</name>
    <dbReference type="NCBI Taxonomy" id="230812"/>
    <lineage>
        <taxon>Eukaryota</taxon>
        <taxon>Fungi</taxon>
        <taxon>Dikarya</taxon>
        <taxon>Basidiomycota</taxon>
        <taxon>Agaricomycotina</taxon>
        <taxon>Agaricomycetes</taxon>
        <taxon>Agaricomycetidae</taxon>
        <taxon>Agaricales</taxon>
        <taxon>Marasmiineae</taxon>
        <taxon>Mycenaceae</taxon>
        <taxon>Mycena</taxon>
    </lineage>
</organism>
<proteinExistence type="predicted"/>
<dbReference type="EMBL" id="JACAZH010000011">
    <property type="protein sequence ID" value="KAF7354563.1"/>
    <property type="molecule type" value="Genomic_DNA"/>
</dbReference>
<evidence type="ECO:0000313" key="3">
    <source>
        <dbReference type="Proteomes" id="UP000623467"/>
    </source>
</evidence>